<protein>
    <submittedName>
        <fullName evidence="1">Uncharacterized protein</fullName>
    </submittedName>
</protein>
<organism evidence="1 2">
    <name type="scientific">Gymnopus androsaceus JB14</name>
    <dbReference type="NCBI Taxonomy" id="1447944"/>
    <lineage>
        <taxon>Eukaryota</taxon>
        <taxon>Fungi</taxon>
        <taxon>Dikarya</taxon>
        <taxon>Basidiomycota</taxon>
        <taxon>Agaricomycotina</taxon>
        <taxon>Agaricomycetes</taxon>
        <taxon>Agaricomycetidae</taxon>
        <taxon>Agaricales</taxon>
        <taxon>Marasmiineae</taxon>
        <taxon>Omphalotaceae</taxon>
        <taxon>Gymnopus</taxon>
    </lineage>
</organism>
<gene>
    <name evidence="1" type="ORF">BT96DRAFT_1076580</name>
</gene>
<sequence length="153" mass="17690">MLYNCEFHLNRYAFIEESEQEPQKEIIELCKEKLRRVTFLSNFPTRELLEMLSIAIFLENLASTIFSDWLPEDRSKSAAIIAVAAGSEAILNCQHFQSEEPLFREVKDLEDKLDYHALIEGYITYPILEVVSSEESKEQLGLSGPTLWHFIST</sequence>
<proteinExistence type="predicted"/>
<evidence type="ECO:0000313" key="2">
    <source>
        <dbReference type="Proteomes" id="UP000799118"/>
    </source>
</evidence>
<name>A0A6A4GRE4_9AGAR</name>
<dbReference type="Proteomes" id="UP000799118">
    <property type="component" value="Unassembled WGS sequence"/>
</dbReference>
<dbReference type="EMBL" id="ML769775">
    <property type="protein sequence ID" value="KAE9387870.1"/>
    <property type="molecule type" value="Genomic_DNA"/>
</dbReference>
<dbReference type="AlphaFoldDB" id="A0A6A4GRE4"/>
<keyword evidence="2" id="KW-1185">Reference proteome</keyword>
<reference evidence="1" key="1">
    <citation type="journal article" date="2019" name="Environ. Microbiol.">
        <title>Fungal ecological strategies reflected in gene transcription - a case study of two litter decomposers.</title>
        <authorList>
            <person name="Barbi F."/>
            <person name="Kohler A."/>
            <person name="Barry K."/>
            <person name="Baskaran P."/>
            <person name="Daum C."/>
            <person name="Fauchery L."/>
            <person name="Ihrmark K."/>
            <person name="Kuo A."/>
            <person name="LaButti K."/>
            <person name="Lipzen A."/>
            <person name="Morin E."/>
            <person name="Grigoriev I.V."/>
            <person name="Henrissat B."/>
            <person name="Lindahl B."/>
            <person name="Martin F."/>
        </authorList>
    </citation>
    <scope>NUCLEOTIDE SEQUENCE</scope>
    <source>
        <strain evidence="1">JB14</strain>
    </source>
</reference>
<evidence type="ECO:0000313" key="1">
    <source>
        <dbReference type="EMBL" id="KAE9387870.1"/>
    </source>
</evidence>
<accession>A0A6A4GRE4</accession>